<dbReference type="EMBL" id="BAAAOA010000037">
    <property type="protein sequence ID" value="GAA1768181.1"/>
    <property type="molecule type" value="Genomic_DNA"/>
</dbReference>
<dbReference type="Gene3D" id="3.40.50.2000">
    <property type="entry name" value="Glycogen Phosphorylase B"/>
    <property type="match status" value="2"/>
</dbReference>
<evidence type="ECO:0000256" key="1">
    <source>
        <dbReference type="ARBA" id="ARBA00022676"/>
    </source>
</evidence>
<evidence type="ECO:0000259" key="4">
    <source>
        <dbReference type="Pfam" id="PF13439"/>
    </source>
</evidence>
<dbReference type="Pfam" id="PF00534">
    <property type="entry name" value="Glycos_transf_1"/>
    <property type="match status" value="1"/>
</dbReference>
<evidence type="ECO:0008006" key="7">
    <source>
        <dbReference type="Google" id="ProtNLM"/>
    </source>
</evidence>
<sequence length="415" mass="44881">MTYFPAQVYGPMAAYRVGHMAETAARGPLPRSDAEPVEEETGEVRRSVCLYTRSANPSGMGRHMLDLVRGLAGRMDVTVLCRTSDRARWLFEEAAALGARTVALPGPHDPAYPDVVSGFLAAHPVDVFHCHAGWGWEDPDGLRLARSAGVPAVLITHHLPFLIQQRAKAEKLLKNTSFAHWRIAVSQGLRDTYTARGVSRQRFVTVPNGVAPRRDAPGRAAARAALGLQPEDLVVISTGRLTLMKGQCYLIEAAAVLKSRYPRLQVVILGEGDLRSDLESLVIERGLAGAVHLPGHRDDARMLLDAADVFALPSRCEGMPLALLEAMEAGLPVVATRVIGSSELVVHGKTGLLVPTESAQQLAAALAQLLGDAHKRAAYGDAGRRRYLDEFTDECMIARTHAVYDTALGARSMVR</sequence>
<organism evidence="5 6">
    <name type="scientific">Kocuria aegyptia</name>
    <dbReference type="NCBI Taxonomy" id="330943"/>
    <lineage>
        <taxon>Bacteria</taxon>
        <taxon>Bacillati</taxon>
        <taxon>Actinomycetota</taxon>
        <taxon>Actinomycetes</taxon>
        <taxon>Micrococcales</taxon>
        <taxon>Micrococcaceae</taxon>
        <taxon>Kocuria</taxon>
    </lineage>
</organism>
<protein>
    <recommendedName>
        <fullName evidence="7">D-inositol 3-phosphate glycosyltransferase</fullName>
    </recommendedName>
</protein>
<dbReference type="PANTHER" id="PTHR12526">
    <property type="entry name" value="GLYCOSYLTRANSFERASE"/>
    <property type="match status" value="1"/>
</dbReference>
<dbReference type="RefSeq" id="WP_344123523.1">
    <property type="nucleotide sequence ID" value="NZ_BAAAOA010000037.1"/>
</dbReference>
<comment type="caution">
    <text evidence="5">The sequence shown here is derived from an EMBL/GenBank/DDBJ whole genome shotgun (WGS) entry which is preliminary data.</text>
</comment>
<evidence type="ECO:0000256" key="2">
    <source>
        <dbReference type="ARBA" id="ARBA00022679"/>
    </source>
</evidence>
<evidence type="ECO:0000259" key="3">
    <source>
        <dbReference type="Pfam" id="PF00534"/>
    </source>
</evidence>
<accession>A0ABP4X559</accession>
<dbReference type="PANTHER" id="PTHR12526:SF510">
    <property type="entry name" value="D-INOSITOL 3-PHOSPHATE GLYCOSYLTRANSFERASE"/>
    <property type="match status" value="1"/>
</dbReference>
<name>A0ABP4X559_9MICC</name>
<dbReference type="CDD" id="cd03801">
    <property type="entry name" value="GT4_PimA-like"/>
    <property type="match status" value="1"/>
</dbReference>
<keyword evidence="6" id="KW-1185">Reference proteome</keyword>
<dbReference type="Pfam" id="PF13439">
    <property type="entry name" value="Glyco_transf_4"/>
    <property type="match status" value="1"/>
</dbReference>
<gene>
    <name evidence="5" type="ORF">GCM10009767_28110</name>
</gene>
<dbReference type="Proteomes" id="UP001501204">
    <property type="component" value="Unassembled WGS sequence"/>
</dbReference>
<proteinExistence type="predicted"/>
<dbReference type="SUPFAM" id="SSF53756">
    <property type="entry name" value="UDP-Glycosyltransferase/glycogen phosphorylase"/>
    <property type="match status" value="1"/>
</dbReference>
<keyword evidence="1" id="KW-0328">Glycosyltransferase</keyword>
<reference evidence="6" key="1">
    <citation type="journal article" date="2019" name="Int. J. Syst. Evol. Microbiol.">
        <title>The Global Catalogue of Microorganisms (GCM) 10K type strain sequencing project: providing services to taxonomists for standard genome sequencing and annotation.</title>
        <authorList>
            <consortium name="The Broad Institute Genomics Platform"/>
            <consortium name="The Broad Institute Genome Sequencing Center for Infectious Disease"/>
            <person name="Wu L."/>
            <person name="Ma J."/>
        </authorList>
    </citation>
    <scope>NUCLEOTIDE SEQUENCE [LARGE SCALE GENOMIC DNA]</scope>
    <source>
        <strain evidence="6">JCM 14735</strain>
    </source>
</reference>
<dbReference type="InterPro" id="IPR028098">
    <property type="entry name" value="Glyco_trans_4-like_N"/>
</dbReference>
<keyword evidence="2" id="KW-0808">Transferase</keyword>
<feature type="domain" description="Glycosyl transferase family 1" evidence="3">
    <location>
        <begin position="221"/>
        <end position="386"/>
    </location>
</feature>
<evidence type="ECO:0000313" key="5">
    <source>
        <dbReference type="EMBL" id="GAA1768181.1"/>
    </source>
</evidence>
<dbReference type="InterPro" id="IPR001296">
    <property type="entry name" value="Glyco_trans_1"/>
</dbReference>
<feature type="domain" description="Glycosyltransferase subfamily 4-like N-terminal" evidence="4">
    <location>
        <begin position="58"/>
        <end position="213"/>
    </location>
</feature>
<evidence type="ECO:0000313" key="6">
    <source>
        <dbReference type="Proteomes" id="UP001501204"/>
    </source>
</evidence>